<protein>
    <submittedName>
        <fullName evidence="1">Uncharacterized protein</fullName>
    </submittedName>
</protein>
<dbReference type="AlphaFoldDB" id="A0A2N5EER1"/>
<sequence length="62" mass="6739">MFSTLLFSFIIYISREKSRRPAVAFQIAVLIDEAGKGATLLSAARPGQRKHLKIGGHRAGQG</sequence>
<dbReference type="EMBL" id="PJZF01000002">
    <property type="protein sequence ID" value="PLR40986.1"/>
    <property type="molecule type" value="Genomic_DNA"/>
</dbReference>
<dbReference type="Proteomes" id="UP000234240">
    <property type="component" value="Unassembled WGS sequence"/>
</dbReference>
<reference evidence="1 2" key="1">
    <citation type="submission" date="2017-12" db="EMBL/GenBank/DDBJ databases">
        <title>Characterization of six clinical isolates of Enterochimera gen. nov., a novel genus of the Yersiniaciae family and the three species Enterochimera arupensis sp. nov., Enterochimera coloradensis sp. nov, and Enterochimera californica sp. nov.</title>
        <authorList>
            <person name="Rossi A."/>
            <person name="Fisher M."/>
        </authorList>
    </citation>
    <scope>NUCLEOTIDE SEQUENCE [LARGE SCALE GENOMIC DNA]</scope>
    <source>
        <strain evidence="2">2015-Iso6</strain>
    </source>
</reference>
<organism evidence="1 2">
    <name type="scientific">Chimaeribacter californicus</name>
    <dbReference type="NCBI Taxonomy" id="2060067"/>
    <lineage>
        <taxon>Bacteria</taxon>
        <taxon>Pseudomonadati</taxon>
        <taxon>Pseudomonadota</taxon>
        <taxon>Gammaproteobacteria</taxon>
        <taxon>Enterobacterales</taxon>
        <taxon>Yersiniaceae</taxon>
        <taxon>Chimaeribacter</taxon>
    </lineage>
</organism>
<gene>
    <name evidence="1" type="ORF">CYR55_03480</name>
</gene>
<proteinExistence type="predicted"/>
<accession>A0A2N5EER1</accession>
<evidence type="ECO:0000313" key="1">
    <source>
        <dbReference type="EMBL" id="PLR40986.1"/>
    </source>
</evidence>
<name>A0A2N5EER1_9GAMM</name>
<keyword evidence="2" id="KW-1185">Reference proteome</keyword>
<evidence type="ECO:0000313" key="2">
    <source>
        <dbReference type="Proteomes" id="UP000234240"/>
    </source>
</evidence>
<comment type="caution">
    <text evidence="1">The sequence shown here is derived from an EMBL/GenBank/DDBJ whole genome shotgun (WGS) entry which is preliminary data.</text>
</comment>